<dbReference type="InterPro" id="IPR025985">
    <property type="entry name" value="YnbE"/>
</dbReference>
<dbReference type="AlphaFoldDB" id="A0A3A1P5R5"/>
<gene>
    <name evidence="1" type="ORF">D2V17_06915</name>
</gene>
<sequence>MGAVLLGPILLSGCIKLEAPTEPIVIELNINITQEVIYRLAEDAGNTLDENADIF</sequence>
<name>A0A3A1P5R5_9SPHN</name>
<keyword evidence="1" id="KW-0449">Lipoprotein</keyword>
<keyword evidence="2" id="KW-1185">Reference proteome</keyword>
<dbReference type="Pfam" id="PF13617">
    <property type="entry name" value="Lipoprotein_19"/>
    <property type="match status" value="1"/>
</dbReference>
<protein>
    <submittedName>
        <fullName evidence="1">YnbE family lipoprotein</fullName>
    </submittedName>
</protein>
<accession>A0A3A1P5R5</accession>
<evidence type="ECO:0000313" key="1">
    <source>
        <dbReference type="EMBL" id="RIV88616.1"/>
    </source>
</evidence>
<reference evidence="1 2" key="1">
    <citation type="submission" date="2018-08" db="EMBL/GenBank/DDBJ databases">
        <title>Erythrobacter zhengii sp.nov., a bacterium isolated from deep-sea sediment.</title>
        <authorList>
            <person name="Fang C."/>
            <person name="Wu Y.-H."/>
            <person name="Sun C."/>
            <person name="Wang H."/>
            <person name="Cheng H."/>
            <person name="Meng F.-X."/>
            <person name="Wang C.-S."/>
            <person name="Xu X.-W."/>
        </authorList>
    </citation>
    <scope>NUCLEOTIDE SEQUENCE [LARGE SCALE GENOMIC DNA]</scope>
    <source>
        <strain evidence="1 2">CCTCC AB 2015396</strain>
    </source>
</reference>
<dbReference type="OrthoDB" id="7428332at2"/>
<organism evidence="1 2">
    <name type="scientific">Aurantiacibacter xanthus</name>
    <dbReference type="NCBI Taxonomy" id="1784712"/>
    <lineage>
        <taxon>Bacteria</taxon>
        <taxon>Pseudomonadati</taxon>
        <taxon>Pseudomonadota</taxon>
        <taxon>Alphaproteobacteria</taxon>
        <taxon>Sphingomonadales</taxon>
        <taxon>Erythrobacteraceae</taxon>
        <taxon>Aurantiacibacter</taxon>
    </lineage>
</organism>
<dbReference type="RefSeq" id="WP_119592352.1">
    <property type="nucleotide sequence ID" value="NZ_QXFM01000066.1"/>
</dbReference>
<dbReference type="Proteomes" id="UP000265366">
    <property type="component" value="Unassembled WGS sequence"/>
</dbReference>
<dbReference type="EMBL" id="QXFM01000066">
    <property type="protein sequence ID" value="RIV88616.1"/>
    <property type="molecule type" value="Genomic_DNA"/>
</dbReference>
<proteinExistence type="predicted"/>
<evidence type="ECO:0000313" key="2">
    <source>
        <dbReference type="Proteomes" id="UP000265366"/>
    </source>
</evidence>
<comment type="caution">
    <text evidence="1">The sequence shown here is derived from an EMBL/GenBank/DDBJ whole genome shotgun (WGS) entry which is preliminary data.</text>
</comment>